<dbReference type="EMBL" id="BAABME010026319">
    <property type="protein sequence ID" value="GAA0173689.1"/>
    <property type="molecule type" value="Genomic_DNA"/>
</dbReference>
<evidence type="ECO:0000313" key="1">
    <source>
        <dbReference type="EMBL" id="GAA0173689.1"/>
    </source>
</evidence>
<accession>A0AAV3RBC7</accession>
<gene>
    <name evidence="1" type="ORF">LIER_41572</name>
</gene>
<proteinExistence type="predicted"/>
<comment type="caution">
    <text evidence="1">The sequence shown here is derived from an EMBL/GenBank/DDBJ whole genome shotgun (WGS) entry which is preliminary data.</text>
</comment>
<organism evidence="1 2">
    <name type="scientific">Lithospermum erythrorhizon</name>
    <name type="common">Purple gromwell</name>
    <name type="synonym">Lithospermum officinale var. erythrorhizon</name>
    <dbReference type="NCBI Taxonomy" id="34254"/>
    <lineage>
        <taxon>Eukaryota</taxon>
        <taxon>Viridiplantae</taxon>
        <taxon>Streptophyta</taxon>
        <taxon>Embryophyta</taxon>
        <taxon>Tracheophyta</taxon>
        <taxon>Spermatophyta</taxon>
        <taxon>Magnoliopsida</taxon>
        <taxon>eudicotyledons</taxon>
        <taxon>Gunneridae</taxon>
        <taxon>Pentapetalae</taxon>
        <taxon>asterids</taxon>
        <taxon>lamiids</taxon>
        <taxon>Boraginales</taxon>
        <taxon>Boraginaceae</taxon>
        <taxon>Boraginoideae</taxon>
        <taxon>Lithospermeae</taxon>
        <taxon>Lithospermum</taxon>
    </lineage>
</organism>
<reference evidence="1 2" key="1">
    <citation type="submission" date="2024-01" db="EMBL/GenBank/DDBJ databases">
        <title>The complete chloroplast genome sequence of Lithospermum erythrorhizon: insights into the phylogenetic relationship among Boraginaceae species and the maternal lineages of purple gromwells.</title>
        <authorList>
            <person name="Okada T."/>
            <person name="Watanabe K."/>
        </authorList>
    </citation>
    <scope>NUCLEOTIDE SEQUENCE [LARGE SCALE GENOMIC DNA]</scope>
</reference>
<protein>
    <recommendedName>
        <fullName evidence="3">ATP-dependent DNA helicase</fullName>
    </recommendedName>
</protein>
<evidence type="ECO:0000313" key="2">
    <source>
        <dbReference type="Proteomes" id="UP001454036"/>
    </source>
</evidence>
<keyword evidence="2" id="KW-1185">Reference proteome</keyword>
<sequence length="141" mass="16644">MRARFDPDFVEFLMMIGNGEEPANEKHEIQIPQPMLIQYTSLEQSIEDLISYVYPDLSLFETTPFDMMQRIILCPKNDFVNYVNSKLIQRISREPIIYISDDRTKHASDQGDYVDYLNNLEPKGLTHELNIQLTLYMMKFL</sequence>
<dbReference type="PANTHER" id="PTHR10492">
    <property type="match status" value="1"/>
</dbReference>
<name>A0AAV3RBC7_LITER</name>
<dbReference type="Proteomes" id="UP001454036">
    <property type="component" value="Unassembled WGS sequence"/>
</dbReference>
<dbReference type="AlphaFoldDB" id="A0AAV3RBC7"/>
<evidence type="ECO:0008006" key="3">
    <source>
        <dbReference type="Google" id="ProtNLM"/>
    </source>
</evidence>
<dbReference type="PANTHER" id="PTHR10492:SF92">
    <property type="entry name" value="ATP-DEPENDENT DNA HELICASE"/>
    <property type="match status" value="1"/>
</dbReference>